<organism evidence="2 3">
    <name type="scientific">Portunus trituberculatus</name>
    <name type="common">Swimming crab</name>
    <name type="synonym">Neptunus trituberculatus</name>
    <dbReference type="NCBI Taxonomy" id="210409"/>
    <lineage>
        <taxon>Eukaryota</taxon>
        <taxon>Metazoa</taxon>
        <taxon>Ecdysozoa</taxon>
        <taxon>Arthropoda</taxon>
        <taxon>Crustacea</taxon>
        <taxon>Multicrustacea</taxon>
        <taxon>Malacostraca</taxon>
        <taxon>Eumalacostraca</taxon>
        <taxon>Eucarida</taxon>
        <taxon>Decapoda</taxon>
        <taxon>Pleocyemata</taxon>
        <taxon>Brachyura</taxon>
        <taxon>Eubrachyura</taxon>
        <taxon>Portunoidea</taxon>
        <taxon>Portunidae</taxon>
        <taxon>Portuninae</taxon>
        <taxon>Portunus</taxon>
    </lineage>
</organism>
<sequence>MNQTEDKCTETGQGRARQGKAGRGRTRQDKRRQGKARQSKTRQSKARQGKARQSETRQGKTGQDRARQVSEDVLVTDACIVKRFALSPTLLSETTEMTRRILKCVSPANVRCKSVLEYGTERRVQCPPSIQTGDWLSEDTSACLVIRMIGMVYLPGFLMTRLRIPPVHPPSATEGAARET</sequence>
<proteinExistence type="predicted"/>
<feature type="compositionally biased region" description="Basic and acidic residues" evidence="1">
    <location>
        <begin position="52"/>
        <end position="68"/>
    </location>
</feature>
<name>A0A5B7GDT1_PORTR</name>
<feature type="region of interest" description="Disordered" evidence="1">
    <location>
        <begin position="1"/>
        <end position="68"/>
    </location>
</feature>
<comment type="caution">
    <text evidence="2">The sequence shown here is derived from an EMBL/GenBank/DDBJ whole genome shotgun (WGS) entry which is preliminary data.</text>
</comment>
<dbReference type="EMBL" id="VSRR010012520">
    <property type="protein sequence ID" value="MPC54654.1"/>
    <property type="molecule type" value="Genomic_DNA"/>
</dbReference>
<keyword evidence="3" id="KW-1185">Reference proteome</keyword>
<reference evidence="2 3" key="1">
    <citation type="submission" date="2019-05" db="EMBL/GenBank/DDBJ databases">
        <title>Another draft genome of Portunus trituberculatus and its Hox gene families provides insights of decapod evolution.</title>
        <authorList>
            <person name="Jeong J.-H."/>
            <person name="Song I."/>
            <person name="Kim S."/>
            <person name="Choi T."/>
            <person name="Kim D."/>
            <person name="Ryu S."/>
            <person name="Kim W."/>
        </authorList>
    </citation>
    <scope>NUCLEOTIDE SEQUENCE [LARGE SCALE GENOMIC DNA]</scope>
    <source>
        <tissue evidence="2">Muscle</tissue>
    </source>
</reference>
<evidence type="ECO:0000256" key="1">
    <source>
        <dbReference type="SAM" id="MobiDB-lite"/>
    </source>
</evidence>
<protein>
    <submittedName>
        <fullName evidence="2">Uncharacterized protein</fullName>
    </submittedName>
</protein>
<gene>
    <name evidence="2" type="ORF">E2C01_048577</name>
</gene>
<evidence type="ECO:0000313" key="2">
    <source>
        <dbReference type="EMBL" id="MPC54654.1"/>
    </source>
</evidence>
<dbReference type="AlphaFoldDB" id="A0A5B7GDT1"/>
<accession>A0A5B7GDT1</accession>
<evidence type="ECO:0000313" key="3">
    <source>
        <dbReference type="Proteomes" id="UP000324222"/>
    </source>
</evidence>
<feature type="compositionally biased region" description="Basic residues" evidence="1">
    <location>
        <begin position="17"/>
        <end position="50"/>
    </location>
</feature>
<dbReference type="Proteomes" id="UP000324222">
    <property type="component" value="Unassembled WGS sequence"/>
</dbReference>